<evidence type="ECO:0000256" key="2">
    <source>
        <dbReference type="ARBA" id="ARBA00022448"/>
    </source>
</evidence>
<dbReference type="OrthoDB" id="5296765at2"/>
<dbReference type="SMART" id="SM00382">
    <property type="entry name" value="AAA"/>
    <property type="match status" value="1"/>
</dbReference>
<dbReference type="Proteomes" id="UP000437748">
    <property type="component" value="Unassembled WGS sequence"/>
</dbReference>
<keyword evidence="5" id="KW-0547">Nucleotide-binding</keyword>
<evidence type="ECO:0000256" key="5">
    <source>
        <dbReference type="ARBA" id="ARBA00022741"/>
    </source>
</evidence>
<dbReference type="InterPro" id="IPR017871">
    <property type="entry name" value="ABC_transporter-like_CS"/>
</dbReference>
<evidence type="ECO:0000256" key="6">
    <source>
        <dbReference type="ARBA" id="ARBA00022840"/>
    </source>
</evidence>
<dbReference type="Gene3D" id="3.40.50.300">
    <property type="entry name" value="P-loop containing nucleotide triphosphate hydrolases"/>
    <property type="match status" value="1"/>
</dbReference>
<keyword evidence="2" id="KW-0813">Transport</keyword>
<evidence type="ECO:0000259" key="10">
    <source>
        <dbReference type="PROSITE" id="PS50893"/>
    </source>
</evidence>
<sequence length="260" mass="29792">MIDISLQNLNISYGKEDIISNVNLTFIKEKMTSIIGPNGSGKSTLLKAISGNIKTNQGKILINQKLIDSYNKKILAQKISSLPQSPESPKDITVKQLVSYGRYAYQSLFKKNKIENEKMVEWALKVTGLKELSEHLMDELSGGQKQRAWIAMSIAQNSDCLFLDELTTYLDIKHQLEILELLKNLNKKEKKTIIMVHHDLNHALRYSDYIVIIKKGKIIAHENIENIIKHKILNDVFQVNFKILRDEKNNPIIFYDGILN</sequence>
<keyword evidence="8" id="KW-0406">Ion transport</keyword>
<dbReference type="PROSITE" id="PS50893">
    <property type="entry name" value="ABC_TRANSPORTER_2"/>
    <property type="match status" value="1"/>
</dbReference>
<dbReference type="InterPro" id="IPR027417">
    <property type="entry name" value="P-loop_NTPase"/>
</dbReference>
<proteinExistence type="predicted"/>
<dbReference type="SUPFAM" id="SSF52540">
    <property type="entry name" value="P-loop containing nucleoside triphosphate hydrolases"/>
    <property type="match status" value="1"/>
</dbReference>
<organism evidence="11 12">
    <name type="scientific">Silvanigrella paludirubra</name>
    <dbReference type="NCBI Taxonomy" id="2499159"/>
    <lineage>
        <taxon>Bacteria</taxon>
        <taxon>Pseudomonadati</taxon>
        <taxon>Bdellovibrionota</taxon>
        <taxon>Oligoflexia</taxon>
        <taxon>Silvanigrellales</taxon>
        <taxon>Silvanigrellaceae</taxon>
        <taxon>Silvanigrella</taxon>
    </lineage>
</organism>
<keyword evidence="9" id="KW-0472">Membrane</keyword>
<dbReference type="InterPro" id="IPR051535">
    <property type="entry name" value="Siderophore_ABC-ATPase"/>
</dbReference>
<evidence type="ECO:0000256" key="9">
    <source>
        <dbReference type="ARBA" id="ARBA00023136"/>
    </source>
</evidence>
<dbReference type="FunFam" id="3.40.50.300:FF:000134">
    <property type="entry name" value="Iron-enterobactin ABC transporter ATP-binding protein"/>
    <property type="match status" value="1"/>
</dbReference>
<dbReference type="CDD" id="cd03214">
    <property type="entry name" value="ABC_Iron-Siderophores_B12_Hemin"/>
    <property type="match status" value="1"/>
</dbReference>
<dbReference type="GO" id="GO:0006826">
    <property type="term" value="P:iron ion transport"/>
    <property type="evidence" value="ECO:0007669"/>
    <property type="project" value="UniProtKB-KW"/>
</dbReference>
<evidence type="ECO:0000256" key="4">
    <source>
        <dbReference type="ARBA" id="ARBA00022496"/>
    </source>
</evidence>
<keyword evidence="12" id="KW-1185">Reference proteome</keyword>
<dbReference type="GO" id="GO:0005524">
    <property type="term" value="F:ATP binding"/>
    <property type="evidence" value="ECO:0007669"/>
    <property type="project" value="UniProtKB-KW"/>
</dbReference>
<dbReference type="EMBL" id="WFLM01000004">
    <property type="protein sequence ID" value="KAB8037829.1"/>
    <property type="molecule type" value="Genomic_DNA"/>
</dbReference>
<gene>
    <name evidence="11" type="ORF">GCL60_11685</name>
</gene>
<accession>A0A6N6VQG2</accession>
<evidence type="ECO:0000256" key="1">
    <source>
        <dbReference type="ARBA" id="ARBA00004202"/>
    </source>
</evidence>
<evidence type="ECO:0000313" key="12">
    <source>
        <dbReference type="Proteomes" id="UP000437748"/>
    </source>
</evidence>
<dbReference type="GO" id="GO:0016887">
    <property type="term" value="F:ATP hydrolysis activity"/>
    <property type="evidence" value="ECO:0007669"/>
    <property type="project" value="InterPro"/>
</dbReference>
<evidence type="ECO:0000313" key="11">
    <source>
        <dbReference type="EMBL" id="KAB8037829.1"/>
    </source>
</evidence>
<dbReference type="PANTHER" id="PTHR42771">
    <property type="entry name" value="IRON(3+)-HYDROXAMATE IMPORT ATP-BINDING PROTEIN FHUC"/>
    <property type="match status" value="1"/>
</dbReference>
<keyword evidence="6 11" id="KW-0067">ATP-binding</keyword>
<dbReference type="AlphaFoldDB" id="A0A6N6VQG2"/>
<keyword evidence="4" id="KW-0410">Iron transport</keyword>
<keyword evidence="3" id="KW-1003">Cell membrane</keyword>
<dbReference type="GO" id="GO:0005886">
    <property type="term" value="C:plasma membrane"/>
    <property type="evidence" value="ECO:0007669"/>
    <property type="project" value="UniProtKB-SubCell"/>
</dbReference>
<comment type="subcellular location">
    <subcellularLocation>
        <location evidence="1">Cell membrane</location>
        <topology evidence="1">Peripheral membrane protein</topology>
    </subcellularLocation>
</comment>
<reference evidence="11 12" key="1">
    <citation type="submission" date="2019-10" db="EMBL/GenBank/DDBJ databases">
        <title>New species of Slilvanegrellaceae.</title>
        <authorList>
            <person name="Pitt A."/>
            <person name="Hahn M.W."/>
        </authorList>
    </citation>
    <scope>NUCLEOTIDE SEQUENCE [LARGE SCALE GENOMIC DNA]</scope>
    <source>
        <strain evidence="11 12">SP-Ram-0.45-NSY-1</strain>
    </source>
</reference>
<dbReference type="InterPro" id="IPR003439">
    <property type="entry name" value="ABC_transporter-like_ATP-bd"/>
</dbReference>
<dbReference type="InterPro" id="IPR003593">
    <property type="entry name" value="AAA+_ATPase"/>
</dbReference>
<comment type="caution">
    <text evidence="11">The sequence shown here is derived from an EMBL/GenBank/DDBJ whole genome shotgun (WGS) entry which is preliminary data.</text>
</comment>
<dbReference type="Pfam" id="PF00005">
    <property type="entry name" value="ABC_tran"/>
    <property type="match status" value="1"/>
</dbReference>
<evidence type="ECO:0000256" key="8">
    <source>
        <dbReference type="ARBA" id="ARBA00023065"/>
    </source>
</evidence>
<protein>
    <submittedName>
        <fullName evidence="11">ATP-binding cassette domain-containing protein</fullName>
    </submittedName>
</protein>
<dbReference type="PROSITE" id="PS00211">
    <property type="entry name" value="ABC_TRANSPORTER_1"/>
    <property type="match status" value="1"/>
</dbReference>
<dbReference type="RefSeq" id="WP_153420906.1">
    <property type="nucleotide sequence ID" value="NZ_WFLM01000004.1"/>
</dbReference>
<evidence type="ECO:0000256" key="3">
    <source>
        <dbReference type="ARBA" id="ARBA00022475"/>
    </source>
</evidence>
<feature type="domain" description="ABC transporter" evidence="10">
    <location>
        <begin position="4"/>
        <end position="240"/>
    </location>
</feature>
<dbReference type="PANTHER" id="PTHR42771:SF2">
    <property type="entry name" value="IRON(3+)-HYDROXAMATE IMPORT ATP-BINDING PROTEIN FHUC"/>
    <property type="match status" value="1"/>
</dbReference>
<name>A0A6N6VQG2_9BACT</name>
<keyword evidence="7" id="KW-0408">Iron</keyword>
<evidence type="ECO:0000256" key="7">
    <source>
        <dbReference type="ARBA" id="ARBA00023004"/>
    </source>
</evidence>